<accession>A0A917TCG6</accession>
<dbReference type="PANTHER" id="PTHR11365:SF23">
    <property type="entry name" value="HYPOTHETICAL 5-OXOPROLINASE (EUROFUNG)-RELATED"/>
    <property type="match status" value="1"/>
</dbReference>
<sequence length="605" mass="64674">MTDRQPTGDTGAAAGAAELDGATVEVIRNYVVSVAEQMRRTLVRSAFNPVIYDVLDFGISLYTADLELMAEAAGITHFLGANDYAIVKGTDYVGPERMAPGDVYLLNYPYWSGAHSYDAMLFAPVFHPDVTGPAAYLAVRAHWMDLGAKDAGYVLDSTDMHQEGLIFPGTRVVAGGEPVRDVLELIRFNSRLPDLTLGDFNAQLAALRTGEARLAEVWDKFGYGTVVHAVRRVIEHGEAQARRAVAALPDGSWTADDWIDDDYVTDDLIPIRVTVTVDGDRMVADFRGSSPAVAGPVNLPIGSTLGIAKAIFKELTTGSVPTNAGHFRPLEVVTDPGSIFDARYPSATFTQWSAIVAFELMHKALAAAIRSIPASSGGDEPGFMALGRDSRTGADYVVSNNEGIGWGATQDHDGGNAQQHPSQTTVRNTPVEVLEHKAALLHERLELIPDSGGPGRHRGGVGVLREVRYTEPGEVLSMKKRSKTPPWALDGGREPRPSAMTIWPGTDREVVVGMYRAAMAAGDRFVNRTAGGGGHGDPLDRDPAAVVADVAEGYVTPAAAERDYGLRVHADGRWEPTAARQARQRGDDAAPRSGADPAPVESSGS</sequence>
<feature type="compositionally biased region" description="Polar residues" evidence="1">
    <location>
        <begin position="416"/>
        <end position="426"/>
    </location>
</feature>
<comment type="caution">
    <text evidence="3">The sequence shown here is derived from an EMBL/GenBank/DDBJ whole genome shotgun (WGS) entry which is preliminary data.</text>
</comment>
<feature type="region of interest" description="Disordered" evidence="1">
    <location>
        <begin position="477"/>
        <end position="500"/>
    </location>
</feature>
<dbReference type="PANTHER" id="PTHR11365">
    <property type="entry name" value="5-OXOPROLINASE RELATED"/>
    <property type="match status" value="1"/>
</dbReference>
<keyword evidence="4" id="KW-1185">Reference proteome</keyword>
<dbReference type="Pfam" id="PF02538">
    <property type="entry name" value="Hydantoinase_B"/>
    <property type="match status" value="1"/>
</dbReference>
<organism evidence="3 4">
    <name type="scientific">Nakamurella endophytica</name>
    <dbReference type="NCBI Taxonomy" id="1748367"/>
    <lineage>
        <taxon>Bacteria</taxon>
        <taxon>Bacillati</taxon>
        <taxon>Actinomycetota</taxon>
        <taxon>Actinomycetes</taxon>
        <taxon>Nakamurellales</taxon>
        <taxon>Nakamurellaceae</taxon>
        <taxon>Nakamurella</taxon>
    </lineage>
</organism>
<protein>
    <submittedName>
        <fullName evidence="3">5-oxoprolinase</fullName>
    </submittedName>
</protein>
<proteinExistence type="predicted"/>
<feature type="domain" description="Hydantoinase B/oxoprolinase" evidence="2">
    <location>
        <begin position="20"/>
        <end position="538"/>
    </location>
</feature>
<dbReference type="EMBL" id="BMNA01000014">
    <property type="protein sequence ID" value="GGM15515.1"/>
    <property type="molecule type" value="Genomic_DNA"/>
</dbReference>
<feature type="region of interest" description="Disordered" evidence="1">
    <location>
        <begin position="570"/>
        <end position="605"/>
    </location>
</feature>
<reference evidence="3" key="1">
    <citation type="journal article" date="2014" name="Int. J. Syst. Evol. Microbiol.">
        <title>Complete genome sequence of Corynebacterium casei LMG S-19264T (=DSM 44701T), isolated from a smear-ripened cheese.</title>
        <authorList>
            <consortium name="US DOE Joint Genome Institute (JGI-PGF)"/>
            <person name="Walter F."/>
            <person name="Albersmeier A."/>
            <person name="Kalinowski J."/>
            <person name="Ruckert C."/>
        </authorList>
    </citation>
    <scope>NUCLEOTIDE SEQUENCE</scope>
    <source>
        <strain evidence="3">CGMCC 4.7308</strain>
    </source>
</reference>
<evidence type="ECO:0000313" key="3">
    <source>
        <dbReference type="EMBL" id="GGM15515.1"/>
    </source>
</evidence>
<dbReference type="InterPro" id="IPR003692">
    <property type="entry name" value="Hydantoinase_B"/>
</dbReference>
<name>A0A917TCG6_9ACTN</name>
<evidence type="ECO:0000256" key="1">
    <source>
        <dbReference type="SAM" id="MobiDB-lite"/>
    </source>
</evidence>
<gene>
    <name evidence="3" type="primary">hyuB</name>
    <name evidence="3" type="ORF">GCM10011594_39410</name>
</gene>
<dbReference type="InterPro" id="IPR045079">
    <property type="entry name" value="Oxoprolinase-like"/>
</dbReference>
<feature type="region of interest" description="Disordered" evidence="1">
    <location>
        <begin position="404"/>
        <end position="426"/>
    </location>
</feature>
<evidence type="ECO:0000313" key="4">
    <source>
        <dbReference type="Proteomes" id="UP000655208"/>
    </source>
</evidence>
<reference evidence="3" key="2">
    <citation type="submission" date="2020-09" db="EMBL/GenBank/DDBJ databases">
        <authorList>
            <person name="Sun Q."/>
            <person name="Zhou Y."/>
        </authorList>
    </citation>
    <scope>NUCLEOTIDE SEQUENCE</scope>
    <source>
        <strain evidence="3">CGMCC 4.7308</strain>
    </source>
</reference>
<dbReference type="GO" id="GO:0005829">
    <property type="term" value="C:cytosol"/>
    <property type="evidence" value="ECO:0007669"/>
    <property type="project" value="TreeGrafter"/>
</dbReference>
<dbReference type="GO" id="GO:0017168">
    <property type="term" value="F:5-oxoprolinase (ATP-hydrolyzing) activity"/>
    <property type="evidence" value="ECO:0007669"/>
    <property type="project" value="TreeGrafter"/>
</dbReference>
<dbReference type="RefSeq" id="WP_229674669.1">
    <property type="nucleotide sequence ID" value="NZ_BMNA01000014.1"/>
</dbReference>
<evidence type="ECO:0000259" key="2">
    <source>
        <dbReference type="Pfam" id="PF02538"/>
    </source>
</evidence>
<dbReference type="AlphaFoldDB" id="A0A917TCG6"/>
<dbReference type="GO" id="GO:0006749">
    <property type="term" value="P:glutathione metabolic process"/>
    <property type="evidence" value="ECO:0007669"/>
    <property type="project" value="TreeGrafter"/>
</dbReference>
<dbReference type="Proteomes" id="UP000655208">
    <property type="component" value="Unassembled WGS sequence"/>
</dbReference>